<proteinExistence type="predicted"/>
<feature type="compositionally biased region" description="Basic and acidic residues" evidence="1">
    <location>
        <begin position="155"/>
        <end position="164"/>
    </location>
</feature>
<protein>
    <submittedName>
        <fullName evidence="2">Uncharacterized protein</fullName>
    </submittedName>
</protein>
<dbReference type="EMBL" id="JARIHO010000021">
    <property type="protein sequence ID" value="KAJ7346155.1"/>
    <property type="molecule type" value="Genomic_DNA"/>
</dbReference>
<sequence length="212" mass="23350">MASTSQTVQLARTAVSRILTAFISGPLEPTPAYFAQHYAPRIDIAIAQGHSFIVGPSRGTDTFALAYLKEHGVPPSRVTLFLNELEGAQAKWQQVADSLRARGAGVVVVGRGHTERDAVMTAASDYDILRYHTEAECRALYGNKYRPRVSGTQRNELRRKEMQEARSLPLSKPVDPPQFPNRPRTAFISGPLAPTTTTAFRPPRRHRSAGSQ</sequence>
<dbReference type="AlphaFoldDB" id="A0AAD7ERJ4"/>
<accession>A0AAD7ERJ4</accession>
<keyword evidence="3" id="KW-1185">Reference proteome</keyword>
<evidence type="ECO:0000313" key="3">
    <source>
        <dbReference type="Proteomes" id="UP001218218"/>
    </source>
</evidence>
<gene>
    <name evidence="2" type="ORF">DFH08DRAFT_1008108</name>
</gene>
<organism evidence="2 3">
    <name type="scientific">Mycena albidolilacea</name>
    <dbReference type="NCBI Taxonomy" id="1033008"/>
    <lineage>
        <taxon>Eukaryota</taxon>
        <taxon>Fungi</taxon>
        <taxon>Dikarya</taxon>
        <taxon>Basidiomycota</taxon>
        <taxon>Agaricomycotina</taxon>
        <taxon>Agaricomycetes</taxon>
        <taxon>Agaricomycetidae</taxon>
        <taxon>Agaricales</taxon>
        <taxon>Marasmiineae</taxon>
        <taxon>Mycenaceae</taxon>
        <taxon>Mycena</taxon>
    </lineage>
</organism>
<feature type="compositionally biased region" description="Low complexity" evidence="1">
    <location>
        <begin position="191"/>
        <end position="201"/>
    </location>
</feature>
<reference evidence="2" key="1">
    <citation type="submission" date="2023-03" db="EMBL/GenBank/DDBJ databases">
        <title>Massive genome expansion in bonnet fungi (Mycena s.s.) driven by repeated elements and novel gene families across ecological guilds.</title>
        <authorList>
            <consortium name="Lawrence Berkeley National Laboratory"/>
            <person name="Harder C.B."/>
            <person name="Miyauchi S."/>
            <person name="Viragh M."/>
            <person name="Kuo A."/>
            <person name="Thoen E."/>
            <person name="Andreopoulos B."/>
            <person name="Lu D."/>
            <person name="Skrede I."/>
            <person name="Drula E."/>
            <person name="Henrissat B."/>
            <person name="Morin E."/>
            <person name="Kohler A."/>
            <person name="Barry K."/>
            <person name="LaButti K."/>
            <person name="Morin E."/>
            <person name="Salamov A."/>
            <person name="Lipzen A."/>
            <person name="Mereny Z."/>
            <person name="Hegedus B."/>
            <person name="Baldrian P."/>
            <person name="Stursova M."/>
            <person name="Weitz H."/>
            <person name="Taylor A."/>
            <person name="Grigoriev I.V."/>
            <person name="Nagy L.G."/>
            <person name="Martin F."/>
            <person name="Kauserud H."/>
        </authorList>
    </citation>
    <scope>NUCLEOTIDE SEQUENCE</scope>
    <source>
        <strain evidence="2">CBHHK002</strain>
    </source>
</reference>
<evidence type="ECO:0000313" key="2">
    <source>
        <dbReference type="EMBL" id="KAJ7346155.1"/>
    </source>
</evidence>
<comment type="caution">
    <text evidence="2">The sequence shown here is derived from an EMBL/GenBank/DDBJ whole genome shotgun (WGS) entry which is preliminary data.</text>
</comment>
<dbReference type="Proteomes" id="UP001218218">
    <property type="component" value="Unassembled WGS sequence"/>
</dbReference>
<feature type="region of interest" description="Disordered" evidence="1">
    <location>
        <begin position="150"/>
        <end position="212"/>
    </location>
</feature>
<evidence type="ECO:0000256" key="1">
    <source>
        <dbReference type="SAM" id="MobiDB-lite"/>
    </source>
</evidence>
<name>A0AAD7ERJ4_9AGAR</name>
<feature type="compositionally biased region" description="Basic residues" evidence="1">
    <location>
        <begin position="202"/>
        <end position="212"/>
    </location>
</feature>